<evidence type="ECO:0000313" key="2">
    <source>
        <dbReference type="Proteomes" id="UP001500751"/>
    </source>
</evidence>
<evidence type="ECO:0000313" key="1">
    <source>
        <dbReference type="EMBL" id="GAA2017393.1"/>
    </source>
</evidence>
<dbReference type="Proteomes" id="UP001500751">
    <property type="component" value="Unassembled WGS sequence"/>
</dbReference>
<accession>A0ABN2TQY6</accession>
<gene>
    <name evidence="1" type="ORF">GCM10009839_11480</name>
</gene>
<name>A0ABN2TQY6_9ACTN</name>
<organism evidence="1 2">
    <name type="scientific">Catenulispora yoronensis</name>
    <dbReference type="NCBI Taxonomy" id="450799"/>
    <lineage>
        <taxon>Bacteria</taxon>
        <taxon>Bacillati</taxon>
        <taxon>Actinomycetota</taxon>
        <taxon>Actinomycetes</taxon>
        <taxon>Catenulisporales</taxon>
        <taxon>Catenulisporaceae</taxon>
        <taxon>Catenulispora</taxon>
    </lineage>
</organism>
<reference evidence="1 2" key="1">
    <citation type="journal article" date="2019" name="Int. J. Syst. Evol. Microbiol.">
        <title>The Global Catalogue of Microorganisms (GCM) 10K type strain sequencing project: providing services to taxonomists for standard genome sequencing and annotation.</title>
        <authorList>
            <consortium name="The Broad Institute Genomics Platform"/>
            <consortium name="The Broad Institute Genome Sequencing Center for Infectious Disease"/>
            <person name="Wu L."/>
            <person name="Ma J."/>
        </authorList>
    </citation>
    <scope>NUCLEOTIDE SEQUENCE [LARGE SCALE GENOMIC DNA]</scope>
    <source>
        <strain evidence="1 2">JCM 16014</strain>
    </source>
</reference>
<comment type="caution">
    <text evidence="1">The sequence shown here is derived from an EMBL/GenBank/DDBJ whole genome shotgun (WGS) entry which is preliminary data.</text>
</comment>
<evidence type="ECO:0008006" key="3">
    <source>
        <dbReference type="Google" id="ProtNLM"/>
    </source>
</evidence>
<proteinExistence type="predicted"/>
<dbReference type="EMBL" id="BAAAQN010000005">
    <property type="protein sequence ID" value="GAA2017393.1"/>
    <property type="molecule type" value="Genomic_DNA"/>
</dbReference>
<protein>
    <recommendedName>
        <fullName evidence="3">Phosphodiester glycosidase domain-containing protein</fullName>
    </recommendedName>
</protein>
<sequence length="371" mass="38301">MRARWVPVAAVGAAVAAAVGGAVWAHGGIGFGIGTGSGSAAAASGALTSSSLRHGHAAEHGVNQTATALPSLALQAPLVPTAQRSFTGEGEWRALAADSHGQPVVQGTMLRAGGSSVPVAIAWIRQAAARFELHPGYAQPGGTWSQPDMLPRESRSGLLATWNGGFLMGDSGGGFFLDGKQYGPLVPGVAAEVFHRDGSFTVGVWGRDVKMDPTVVGVRQQRQLMIDGGRIAGNIDSLNTWGITDGGATYVRRSGVGVTAGGDVVFALGPVMSPRSLATALQQAGAVRAMELDINISWPSFMAYDSSVDPLDPRPFKWGDYPRPAERYFSHSARDFVAVYSRTAVSHGGCVDATGAARPQPGRSTGAPLAC</sequence>
<keyword evidence="2" id="KW-1185">Reference proteome</keyword>